<dbReference type="KEGG" id="pcl:Pcal_0574"/>
<organism evidence="1 2">
    <name type="scientific">Pyrobaculum calidifontis (strain DSM 21063 / JCM 11548 / VA1)</name>
    <dbReference type="NCBI Taxonomy" id="410359"/>
    <lineage>
        <taxon>Archaea</taxon>
        <taxon>Thermoproteota</taxon>
        <taxon>Thermoprotei</taxon>
        <taxon>Thermoproteales</taxon>
        <taxon>Thermoproteaceae</taxon>
        <taxon>Pyrobaculum</taxon>
    </lineage>
</organism>
<name>A3MTN4_PYRCJ</name>
<dbReference type="AlphaFoldDB" id="A3MTN4"/>
<keyword evidence="2" id="KW-1185">Reference proteome</keyword>
<sequence length="112" mass="13098">MGKCKYKKRKLVIGMRQQVEQYFRELQGKIDAEAFTVEWRQHEALAQIQLGDDFYLFIIFSWSDNDCVVEYMIGDENAVIQARHLDKLDQAVATLKLAHRLATEKFSCLRPS</sequence>
<proteinExistence type="predicted"/>
<dbReference type="eggNOG" id="arCOG05528">
    <property type="taxonomic scope" value="Archaea"/>
</dbReference>
<evidence type="ECO:0000313" key="2">
    <source>
        <dbReference type="Proteomes" id="UP000001431"/>
    </source>
</evidence>
<dbReference type="HOGENOM" id="CLU_2285156_0_0_2"/>
<protein>
    <submittedName>
        <fullName evidence="1">Uncharacterized protein</fullName>
    </submittedName>
</protein>
<dbReference type="Proteomes" id="UP000001431">
    <property type="component" value="Chromosome"/>
</dbReference>
<reference evidence="1" key="1">
    <citation type="submission" date="2007-02" db="EMBL/GenBank/DDBJ databases">
        <title>Complete sequence of Pyrobaculum calidifontis JCM 11548.</title>
        <authorList>
            <consortium name="US DOE Joint Genome Institute"/>
            <person name="Copeland A."/>
            <person name="Lucas S."/>
            <person name="Lapidus A."/>
            <person name="Barry K."/>
            <person name="Glavina del Rio T."/>
            <person name="Dalin E."/>
            <person name="Tice H."/>
            <person name="Pitluck S."/>
            <person name="Chain P."/>
            <person name="Malfatti S."/>
            <person name="Shin M."/>
            <person name="Vergez L."/>
            <person name="Schmutz J."/>
            <person name="Larimer F."/>
            <person name="Land M."/>
            <person name="Hauser L."/>
            <person name="Kyrpides N."/>
            <person name="Mikhailova N."/>
            <person name="Cozen A.E."/>
            <person name="Fitz-Gibbon S.T."/>
            <person name="House C.H."/>
            <person name="Saltikov C."/>
            <person name="Lowe T.M."/>
            <person name="Richardson P."/>
        </authorList>
    </citation>
    <scope>NUCLEOTIDE SEQUENCE [LARGE SCALE GENOMIC DNA]</scope>
    <source>
        <strain evidence="1">JCM 11548</strain>
    </source>
</reference>
<evidence type="ECO:0000313" key="1">
    <source>
        <dbReference type="EMBL" id="ABO08001.1"/>
    </source>
</evidence>
<accession>A3MTN4</accession>
<gene>
    <name evidence="1" type="ordered locus">Pcal_0574</name>
</gene>
<dbReference type="STRING" id="410359.Pcal_0574"/>
<dbReference type="EMBL" id="CP000561">
    <property type="protein sequence ID" value="ABO08001.1"/>
    <property type="molecule type" value="Genomic_DNA"/>
</dbReference>